<sequence>MNAKNLEFLKEGIKYLGFGEGLNNKLTEELNSGKNGFQLHTENQYGKDKVNYVLDFSKSDKSDMYFFNKYSATLPGQSADQDKSQTFFIKKNSGVTAKEAYNLLNGRSVNKDLTNQEGEKYNAWLQIDWNQKDNHGNHKFKMIHEAYGFSLQNVLKKHPIKELNDQITSDRLTQSLERGNLHQVTFLKGDKEEKMFIEANPQFKSLNIYDGNLKKVYQENEKKQSGVDNGKEVSAPKEERKQSASFEEPDETLTSEKKQPKRKVKV</sequence>
<feature type="compositionally biased region" description="Basic and acidic residues" evidence="1">
    <location>
        <begin position="220"/>
        <end position="242"/>
    </location>
</feature>
<reference evidence="2 3" key="1">
    <citation type="submission" date="2018-06" db="EMBL/GenBank/DDBJ databases">
        <title>Chryseolinea flavus sp. nov., a member of the phylum Bacteroidetes isolated from soil.</title>
        <authorList>
            <person name="Li Y."/>
            <person name="Wang J."/>
        </authorList>
    </citation>
    <scope>NUCLEOTIDE SEQUENCE [LARGE SCALE GENOMIC DNA]</scope>
    <source>
        <strain evidence="2 3">SDU1-6</strain>
    </source>
</reference>
<dbReference type="AlphaFoldDB" id="A0A364XW69"/>
<name>A0A364XW69_9BACT</name>
<evidence type="ECO:0000256" key="1">
    <source>
        <dbReference type="SAM" id="MobiDB-lite"/>
    </source>
</evidence>
<proteinExistence type="predicted"/>
<dbReference type="EMBL" id="QMFY01000032">
    <property type="protein sequence ID" value="RAV97636.1"/>
    <property type="molecule type" value="Genomic_DNA"/>
</dbReference>
<accession>A0A364XW69</accession>
<organism evidence="2 3">
    <name type="scientific">Pseudochryseolinea flava</name>
    <dbReference type="NCBI Taxonomy" id="2059302"/>
    <lineage>
        <taxon>Bacteria</taxon>
        <taxon>Pseudomonadati</taxon>
        <taxon>Bacteroidota</taxon>
        <taxon>Cytophagia</taxon>
        <taxon>Cytophagales</taxon>
        <taxon>Fulvivirgaceae</taxon>
        <taxon>Pseudochryseolinea</taxon>
    </lineage>
</organism>
<evidence type="ECO:0000313" key="3">
    <source>
        <dbReference type="Proteomes" id="UP000251889"/>
    </source>
</evidence>
<comment type="caution">
    <text evidence="2">The sequence shown here is derived from an EMBL/GenBank/DDBJ whole genome shotgun (WGS) entry which is preliminary data.</text>
</comment>
<dbReference type="OrthoDB" id="6372253at2"/>
<dbReference type="RefSeq" id="WP_112750146.1">
    <property type="nucleotide sequence ID" value="NZ_QMFY01000032.1"/>
</dbReference>
<dbReference type="Proteomes" id="UP000251889">
    <property type="component" value="Unassembled WGS sequence"/>
</dbReference>
<evidence type="ECO:0000313" key="2">
    <source>
        <dbReference type="EMBL" id="RAV97636.1"/>
    </source>
</evidence>
<keyword evidence="3" id="KW-1185">Reference proteome</keyword>
<gene>
    <name evidence="2" type="ORF">DQQ10_27380</name>
</gene>
<feature type="region of interest" description="Disordered" evidence="1">
    <location>
        <begin position="220"/>
        <end position="266"/>
    </location>
</feature>
<protein>
    <recommendedName>
        <fullName evidence="4">DUF3945 domain-containing protein</fullName>
    </recommendedName>
</protein>
<evidence type="ECO:0008006" key="4">
    <source>
        <dbReference type="Google" id="ProtNLM"/>
    </source>
</evidence>